<dbReference type="Pfam" id="PF17801">
    <property type="entry name" value="Melibiase_C"/>
    <property type="match status" value="1"/>
</dbReference>
<dbReference type="RefSeq" id="WP_223705971.1">
    <property type="nucleotide sequence ID" value="NZ_JAINUY010000003.1"/>
</dbReference>
<evidence type="ECO:0000256" key="1">
    <source>
        <dbReference type="ARBA" id="ARBA00009743"/>
    </source>
</evidence>
<dbReference type="InterPro" id="IPR000772">
    <property type="entry name" value="Ricin_B_lectin"/>
</dbReference>
<dbReference type="InterPro" id="IPR002241">
    <property type="entry name" value="Glyco_hydro_27"/>
</dbReference>
<dbReference type="PROSITE" id="PS50231">
    <property type="entry name" value="RICIN_B_LECTIN"/>
    <property type="match status" value="1"/>
</dbReference>
<dbReference type="GO" id="GO:0005975">
    <property type="term" value="P:carbohydrate metabolic process"/>
    <property type="evidence" value="ECO:0007669"/>
    <property type="project" value="InterPro"/>
</dbReference>
<evidence type="ECO:0000256" key="2">
    <source>
        <dbReference type="ARBA" id="ARBA00022729"/>
    </source>
</evidence>
<organism evidence="9 10">
    <name type="scientific">Flavobacterium potami</name>
    <dbReference type="NCBI Taxonomy" id="2872310"/>
    <lineage>
        <taxon>Bacteria</taxon>
        <taxon>Pseudomonadati</taxon>
        <taxon>Bacteroidota</taxon>
        <taxon>Flavobacteriia</taxon>
        <taxon>Flavobacteriales</taxon>
        <taxon>Flavobacteriaceae</taxon>
        <taxon>Flavobacterium</taxon>
    </lineage>
</organism>
<name>A0A9X1HAY9_9FLAO</name>
<dbReference type="Pfam" id="PF14200">
    <property type="entry name" value="RicinB_lectin_2"/>
    <property type="match status" value="1"/>
</dbReference>
<sequence length="1172" mass="131325">MKKTLVLILLLILSLLLSVEKGFSQINPYKAPLYWNPYEYNLTKNDYIPEDEWKKNIDWMNENLKSYGYNMICIDGWGDDSNYNQDGYRTTHSSNWIHDYKYWADYLKARGMTLGMYNNPLWINKKAADAGVKIKGTNIPLSTLLNPIEGQEKIFNWVQVNNPGAEQYIKGYVQYYADMGVSYLRIDFLAWFQTGADKGDSTYGPARSTQDYEKALRWIREACDENKIFLSLVMPELQDNAVSENKYGHMIRINEDLGDGGWNRFNNLDRGIRHSWWSQYYNTFDGYTYWSFISGRKKLILDGDFIRLNSMANDNEKKTVISLHLMAGGPLSISDQYNSIGQDISYYQNEEMLALNKDGFVGKPLFTNDPTNESSQVWAGQMSNGDWIIGFFNRENVAKNRSLDFNSSLGFSGNASVRDLWTHTNLGSMSSYSVNVPAHGCVILKVVPINPQPDILSGNNYFIKSKANGKTIAYNTLRDSLTTNTLDWDKSDQKWLFTFEKNKEYSITSLSDKKSFDVVEQSVNNGAKIHTWQYLGLNSQKWDMVPDGNGYYKIINSNSTKALEMDAARGIVVQSSSTGDSSQLWTLEPIFDHLTLVGPASPTGSWTKPEGTGATDFKESAFGSDVWTFTGYLNLGEIKIHAKAGGFASGSWTSGSWLQAKNSNANFLTANEYVVGGADNKWNVAAAGLYNIKVNLREKSLDVKKIDYDYMTLVGPGSSIGNWATPEGDSSTDFAETAPNSNIWLFKGNLNAGEIKIHVKLGSDFIAGNWLDGSWLQAKSANADFLTQTEYLIDDSNDFKWNIEESGYYIVTVDLNANKIAVQRRYFDYMTLSGPGSPIGSWNKPEGDINTDFIQTCPNSNIWTFTGMLKVGQVKIHAKIGSDFIADNWLDGSWLQAKSNNADFRTAAEYIIDSSNDYKWNVAQAGLYKITVDLTKGRLSVKRLDYDHLTLVGPGSPSGTWIRPEGDITTDLARTAPDSNIWTFTGALNAGEIKIHAKLGTDFISNNWEDGNWLYSDAVNADFLTAARYRVDGTDTKWNIAEAGVYNITVNLATELLTVQKVDQNSIILQKNSLSNKPVSLVGNEVSIVQNEMVVYPNPTSGLFSIQIKRPKSAKATVYIFNLNGAVLQKRNIVFSEEVQNFEFNITGATSGIYLIKVDCLDGVTQNLILQN</sequence>
<comment type="similarity">
    <text evidence="1">Belongs to the glycosyl hydrolase 27 family.</text>
</comment>
<keyword evidence="2" id="KW-0732">Signal</keyword>
<evidence type="ECO:0000256" key="5">
    <source>
        <dbReference type="ARBA" id="ARBA00030467"/>
    </source>
</evidence>
<dbReference type="AlphaFoldDB" id="A0A9X1HAY9"/>
<dbReference type="Gene3D" id="3.20.20.70">
    <property type="entry name" value="Aldolase class I"/>
    <property type="match status" value="1"/>
</dbReference>
<evidence type="ECO:0000259" key="8">
    <source>
        <dbReference type="Pfam" id="PF18962"/>
    </source>
</evidence>
<dbReference type="InterPro" id="IPR035992">
    <property type="entry name" value="Ricin_B-like_lectins"/>
</dbReference>
<dbReference type="Gene3D" id="2.80.10.50">
    <property type="match status" value="2"/>
</dbReference>
<dbReference type="PANTHER" id="PTHR11452:SF42">
    <property type="entry name" value="ALPHA-GALACTOSIDASE"/>
    <property type="match status" value="1"/>
</dbReference>
<evidence type="ECO:0000259" key="6">
    <source>
        <dbReference type="Pfam" id="PF14200"/>
    </source>
</evidence>
<protein>
    <recommendedName>
        <fullName evidence="5">Melibiase A</fullName>
    </recommendedName>
</protein>
<feature type="domain" description="Alpha galactosidase C-terminal" evidence="7">
    <location>
        <begin position="374"/>
        <end position="446"/>
    </location>
</feature>
<accession>A0A9X1HAY9</accession>
<keyword evidence="10" id="KW-1185">Reference proteome</keyword>
<dbReference type="Pfam" id="PF18962">
    <property type="entry name" value="Por_Secre_tail"/>
    <property type="match status" value="1"/>
</dbReference>
<gene>
    <name evidence="9" type="ORF">K6T82_11240</name>
</gene>
<proteinExistence type="inferred from homology"/>
<evidence type="ECO:0000256" key="4">
    <source>
        <dbReference type="ARBA" id="ARBA00023295"/>
    </source>
</evidence>
<dbReference type="InterPro" id="IPR041233">
    <property type="entry name" value="Melibiase_C"/>
</dbReference>
<evidence type="ECO:0000313" key="9">
    <source>
        <dbReference type="EMBL" id="MBZ4035342.1"/>
    </source>
</evidence>
<feature type="domain" description="Ricin B lectin" evidence="6">
    <location>
        <begin position="539"/>
        <end position="602"/>
    </location>
</feature>
<keyword evidence="3" id="KW-0378">Hydrolase</keyword>
<dbReference type="Gene3D" id="2.60.40.1180">
    <property type="entry name" value="Golgi alpha-mannosidase II"/>
    <property type="match status" value="1"/>
</dbReference>
<dbReference type="GO" id="GO:0004553">
    <property type="term" value="F:hydrolase activity, hydrolyzing O-glycosyl compounds"/>
    <property type="evidence" value="ECO:0007669"/>
    <property type="project" value="InterPro"/>
</dbReference>
<dbReference type="InterPro" id="IPR013785">
    <property type="entry name" value="Aldolase_TIM"/>
</dbReference>
<dbReference type="EMBL" id="JAINUY010000003">
    <property type="protein sequence ID" value="MBZ4035342.1"/>
    <property type="molecule type" value="Genomic_DNA"/>
</dbReference>
<dbReference type="SUPFAM" id="SSF50370">
    <property type="entry name" value="Ricin B-like lectins"/>
    <property type="match status" value="1"/>
</dbReference>
<dbReference type="InterPro" id="IPR013780">
    <property type="entry name" value="Glyco_hydro_b"/>
</dbReference>
<dbReference type="SUPFAM" id="SSF51445">
    <property type="entry name" value="(Trans)glycosidases"/>
    <property type="match status" value="1"/>
</dbReference>
<evidence type="ECO:0000313" key="10">
    <source>
        <dbReference type="Proteomes" id="UP001139366"/>
    </source>
</evidence>
<dbReference type="InterPro" id="IPR026444">
    <property type="entry name" value="Secre_tail"/>
</dbReference>
<feature type="domain" description="Secretion system C-terminal sorting" evidence="8">
    <location>
        <begin position="1095"/>
        <end position="1160"/>
    </location>
</feature>
<dbReference type="InterPro" id="IPR017853">
    <property type="entry name" value="GH"/>
</dbReference>
<keyword evidence="4" id="KW-0326">Glycosidase</keyword>
<reference evidence="9 10" key="1">
    <citation type="journal article" date="2023" name="Antonie Van Leeuwenhoek">
        <title>Flavobacterium potami sp. nov., a multi-metal resistance genes harbouring bacterium isolated from shallow river silt.</title>
        <authorList>
            <person name="Li S."/>
            <person name="Mao S."/>
            <person name="Mu W."/>
            <person name="Guo B."/>
            <person name="Li C."/>
            <person name="Zhu Q."/>
            <person name="Hou X."/>
            <person name="Zhao Y."/>
            <person name="Wei S."/>
            <person name="Liu H."/>
            <person name="Liu A."/>
        </authorList>
    </citation>
    <scope>NUCLEOTIDE SEQUENCE [LARGE SCALE GENOMIC DNA]</scope>
    <source>
        <strain evidence="9 10">17A</strain>
    </source>
</reference>
<comment type="caution">
    <text evidence="9">The sequence shown here is derived from an EMBL/GenBank/DDBJ whole genome shotgun (WGS) entry which is preliminary data.</text>
</comment>
<dbReference type="Gene3D" id="2.60.40.3620">
    <property type="match status" value="1"/>
</dbReference>
<evidence type="ECO:0000256" key="3">
    <source>
        <dbReference type="ARBA" id="ARBA00022801"/>
    </source>
</evidence>
<evidence type="ECO:0000259" key="7">
    <source>
        <dbReference type="Pfam" id="PF17801"/>
    </source>
</evidence>
<dbReference type="CDD" id="cd00161">
    <property type="entry name" value="beta-trefoil_Ricin-like"/>
    <property type="match status" value="1"/>
</dbReference>
<dbReference type="NCBIfam" id="TIGR04183">
    <property type="entry name" value="Por_Secre_tail"/>
    <property type="match status" value="1"/>
</dbReference>
<dbReference type="Proteomes" id="UP001139366">
    <property type="component" value="Unassembled WGS sequence"/>
</dbReference>
<dbReference type="PANTHER" id="PTHR11452">
    <property type="entry name" value="ALPHA-GALACTOSIDASE/ALPHA-N-ACETYLGALACTOSAMINIDASE"/>
    <property type="match status" value="1"/>
</dbReference>
<dbReference type="SUPFAM" id="SSF51011">
    <property type="entry name" value="Glycosyl hydrolase domain"/>
    <property type="match status" value="1"/>
</dbReference>